<dbReference type="AlphaFoldDB" id="A0A2T0RDV6"/>
<accession>A0A2T0RDV6</accession>
<keyword evidence="2" id="KW-1185">Reference proteome</keyword>
<dbReference type="Proteomes" id="UP000239480">
    <property type="component" value="Unassembled WGS sequence"/>
</dbReference>
<evidence type="ECO:0000313" key="1">
    <source>
        <dbReference type="EMBL" id="PRY19290.1"/>
    </source>
</evidence>
<reference evidence="1 2" key="1">
    <citation type="submission" date="2018-03" db="EMBL/GenBank/DDBJ databases">
        <title>Genomic Encyclopedia of Archaeal and Bacterial Type Strains, Phase II (KMG-II): from individual species to whole genera.</title>
        <authorList>
            <person name="Goeker M."/>
        </authorList>
    </citation>
    <scope>NUCLEOTIDE SEQUENCE [LARGE SCALE GENOMIC DNA]</scope>
    <source>
        <strain evidence="1 2">DSM 29328</strain>
    </source>
</reference>
<dbReference type="EMBL" id="PVTD01000025">
    <property type="protein sequence ID" value="PRY19290.1"/>
    <property type="molecule type" value="Genomic_DNA"/>
</dbReference>
<comment type="caution">
    <text evidence="1">The sequence shown here is derived from an EMBL/GenBank/DDBJ whole genome shotgun (WGS) entry which is preliminary data.</text>
</comment>
<proteinExistence type="predicted"/>
<protein>
    <submittedName>
        <fullName evidence="1">Uncharacterized protein</fullName>
    </submittedName>
</protein>
<evidence type="ECO:0000313" key="2">
    <source>
        <dbReference type="Proteomes" id="UP000239480"/>
    </source>
</evidence>
<gene>
    <name evidence="1" type="ORF">CLV78_1256</name>
</gene>
<organism evidence="1 2">
    <name type="scientific">Aliiruegeria haliotis</name>
    <dbReference type="NCBI Taxonomy" id="1280846"/>
    <lineage>
        <taxon>Bacteria</taxon>
        <taxon>Pseudomonadati</taxon>
        <taxon>Pseudomonadota</taxon>
        <taxon>Alphaproteobacteria</taxon>
        <taxon>Rhodobacterales</taxon>
        <taxon>Roseobacteraceae</taxon>
        <taxon>Aliiruegeria</taxon>
    </lineage>
</organism>
<dbReference type="RefSeq" id="WP_106208563.1">
    <property type="nucleotide sequence ID" value="NZ_PVTD01000025.1"/>
</dbReference>
<sequence>MANTKFIPKPEFNATLTKGRYTLLTPNEANPNQPGAIVFEEGEPVPVSADTKEYLEQNAVDAVDYRVNARKTETRFECKFTFEPINSGALSANVQTETR</sequence>
<name>A0A2T0RDV6_9RHOB</name>